<reference evidence="5 6" key="1">
    <citation type="journal article" date="2019" name="Int. J. Syst. Evol. Microbiol.">
        <title>The Global Catalogue of Microorganisms (GCM) 10K type strain sequencing project: providing services to taxonomists for standard genome sequencing and annotation.</title>
        <authorList>
            <consortium name="The Broad Institute Genomics Platform"/>
            <consortium name="The Broad Institute Genome Sequencing Center for Infectious Disease"/>
            <person name="Wu L."/>
            <person name="Ma J."/>
        </authorList>
    </citation>
    <scope>NUCLEOTIDE SEQUENCE [LARGE SCALE GENOMIC DNA]</scope>
    <source>
        <strain evidence="5 6">JCM 16328</strain>
    </source>
</reference>
<dbReference type="PANTHER" id="PTHR43637">
    <property type="entry name" value="UPF0273 PROTEIN TM_0370"/>
    <property type="match status" value="1"/>
</dbReference>
<evidence type="ECO:0000313" key="6">
    <source>
        <dbReference type="Proteomes" id="UP001500420"/>
    </source>
</evidence>
<name>A0AAV3T7V9_9EURY</name>
<feature type="domain" description="TRASH" evidence="4">
    <location>
        <begin position="14"/>
        <end position="50"/>
    </location>
</feature>
<sequence>MCMSGTDDSDPDRCDFCRLPCPEGTHTLERDGTTYRFCSATCRDAMQRSDRVFTEYHGHRRIDAGVAGLDAALPQGLPRNSFVLVGGQTGSRSGALQAELVWRALDRGDPAVIVSFGEPPASVVQRFLTLDWNVLPHLESGRLRIVDCFTYRLEDRDRYEDRLCEWNVHLSRFTDDAVTSVRDPSDASEIRHKLDAALDDRDMIDRGVVSIDSLTEFGTLVQPVQAYDFVKDLRADVCKGRFVPVFAGATLQGGGESFPHDLHYIADGIVDLQMNDELVEDTLIKRARVRKMSGVLSYQEWVAYEYTAGEGMVTFSPAEEIEGEDSASGAGTDAMDAEDADPTAENVDDAVADAPDAGDGDDAESLDAGASATADDSSNAG</sequence>
<dbReference type="InterPro" id="IPR010507">
    <property type="entry name" value="Znf_MYM"/>
</dbReference>
<feature type="compositionally biased region" description="Acidic residues" evidence="3">
    <location>
        <begin position="335"/>
        <end position="365"/>
    </location>
</feature>
<organism evidence="5 6">
    <name type="scientific">Natronoarchaeum mannanilyticum</name>
    <dbReference type="NCBI Taxonomy" id="926360"/>
    <lineage>
        <taxon>Archaea</taxon>
        <taxon>Methanobacteriati</taxon>
        <taxon>Methanobacteriota</taxon>
        <taxon>Stenosarchaea group</taxon>
        <taxon>Halobacteria</taxon>
        <taxon>Halobacteriales</taxon>
        <taxon>Natronoarchaeaceae</taxon>
    </lineage>
</organism>
<dbReference type="SUPFAM" id="SSF52540">
    <property type="entry name" value="P-loop containing nucleoside triphosphate hydrolases"/>
    <property type="match status" value="1"/>
</dbReference>
<feature type="region of interest" description="Disordered" evidence="3">
    <location>
        <begin position="320"/>
        <end position="381"/>
    </location>
</feature>
<evidence type="ECO:0000256" key="2">
    <source>
        <dbReference type="ARBA" id="ARBA00022840"/>
    </source>
</evidence>
<dbReference type="GO" id="GO:0008270">
    <property type="term" value="F:zinc ion binding"/>
    <property type="evidence" value="ECO:0007669"/>
    <property type="project" value="InterPro"/>
</dbReference>
<dbReference type="InterPro" id="IPR027417">
    <property type="entry name" value="P-loop_NTPase"/>
</dbReference>
<evidence type="ECO:0000259" key="4">
    <source>
        <dbReference type="SMART" id="SM00746"/>
    </source>
</evidence>
<keyword evidence="1" id="KW-0547">Nucleotide-binding</keyword>
<dbReference type="EMBL" id="BAAADV010000001">
    <property type="protein sequence ID" value="GAA0668064.1"/>
    <property type="molecule type" value="Genomic_DNA"/>
</dbReference>
<accession>A0AAV3T7V9</accession>
<feature type="compositionally biased region" description="Low complexity" evidence="3">
    <location>
        <begin position="367"/>
        <end position="381"/>
    </location>
</feature>
<dbReference type="AlphaFoldDB" id="A0AAV3T7V9"/>
<dbReference type="InterPro" id="IPR014774">
    <property type="entry name" value="KaiC-like_dom"/>
</dbReference>
<comment type="caution">
    <text evidence="5">The sequence shown here is derived from an EMBL/GenBank/DDBJ whole genome shotgun (WGS) entry which is preliminary data.</text>
</comment>
<dbReference type="Pfam" id="PF06745">
    <property type="entry name" value="ATPase"/>
    <property type="match status" value="1"/>
</dbReference>
<evidence type="ECO:0000313" key="5">
    <source>
        <dbReference type="EMBL" id="GAA0668064.1"/>
    </source>
</evidence>
<keyword evidence="2" id="KW-0067">ATP-binding</keyword>
<evidence type="ECO:0000256" key="3">
    <source>
        <dbReference type="SAM" id="MobiDB-lite"/>
    </source>
</evidence>
<dbReference type="GO" id="GO:0005524">
    <property type="term" value="F:ATP binding"/>
    <property type="evidence" value="ECO:0007669"/>
    <property type="project" value="UniProtKB-KW"/>
</dbReference>
<protein>
    <recommendedName>
        <fullName evidence="4">TRASH domain-containing protein</fullName>
    </recommendedName>
</protein>
<evidence type="ECO:0000256" key="1">
    <source>
        <dbReference type="ARBA" id="ARBA00022741"/>
    </source>
</evidence>
<keyword evidence="6" id="KW-1185">Reference proteome</keyword>
<dbReference type="Gene3D" id="3.40.50.300">
    <property type="entry name" value="P-loop containing nucleotide triphosphate hydrolases"/>
    <property type="match status" value="1"/>
</dbReference>
<gene>
    <name evidence="5" type="ORF">GCM10009020_12230</name>
</gene>
<dbReference type="SMART" id="SM00746">
    <property type="entry name" value="TRASH"/>
    <property type="match status" value="1"/>
</dbReference>
<dbReference type="InterPro" id="IPR011017">
    <property type="entry name" value="TRASH_dom"/>
</dbReference>
<dbReference type="Proteomes" id="UP001500420">
    <property type="component" value="Unassembled WGS sequence"/>
</dbReference>
<dbReference type="Pfam" id="PF06467">
    <property type="entry name" value="zf-FCS"/>
    <property type="match status" value="1"/>
</dbReference>
<proteinExistence type="predicted"/>